<feature type="compositionally biased region" description="Polar residues" evidence="6">
    <location>
        <begin position="788"/>
        <end position="800"/>
    </location>
</feature>
<evidence type="ECO:0000313" key="7">
    <source>
        <dbReference type="EMBL" id="EPE36554.1"/>
    </source>
</evidence>
<keyword evidence="5" id="KW-0472">Membrane</keyword>
<keyword evidence="3 5" id="KW-0732">Signal</keyword>
<dbReference type="AlphaFoldDB" id="S3DHB8"/>
<keyword evidence="5" id="KW-0336">GPI-anchor</keyword>
<dbReference type="GeneID" id="19467765"/>
<dbReference type="KEGG" id="glz:GLAREA_08717"/>
<name>S3DHB8_GLAL2</name>
<comment type="similarity">
    <text evidence="2 5">Belongs to the glycosyl hydrolase 72 family.</text>
</comment>
<dbReference type="Pfam" id="PF03198">
    <property type="entry name" value="Glyco_hydro_72"/>
    <property type="match status" value="1"/>
</dbReference>
<dbReference type="HOGENOM" id="CLU_345132_0_0_1"/>
<dbReference type="EMBL" id="KE145352">
    <property type="protein sequence ID" value="EPE36554.1"/>
    <property type="molecule type" value="Genomic_DNA"/>
</dbReference>
<dbReference type="GO" id="GO:0098552">
    <property type="term" value="C:side of membrane"/>
    <property type="evidence" value="ECO:0007669"/>
    <property type="project" value="UniProtKB-KW"/>
</dbReference>
<feature type="signal peptide" evidence="5">
    <location>
        <begin position="1"/>
        <end position="21"/>
    </location>
</feature>
<keyword evidence="8" id="KW-1185">Reference proteome</keyword>
<dbReference type="GO" id="GO:0016798">
    <property type="term" value="F:hydrolase activity, acting on glycosyl bonds"/>
    <property type="evidence" value="ECO:0007669"/>
    <property type="project" value="UniProtKB-KW"/>
</dbReference>
<feature type="compositionally biased region" description="Low complexity" evidence="6">
    <location>
        <begin position="569"/>
        <end position="604"/>
    </location>
</feature>
<feature type="region of interest" description="Disordered" evidence="6">
    <location>
        <begin position="564"/>
        <end position="679"/>
    </location>
</feature>
<dbReference type="RefSeq" id="XP_008075869.1">
    <property type="nucleotide sequence ID" value="XM_008077678.1"/>
</dbReference>
<dbReference type="InterPro" id="IPR017853">
    <property type="entry name" value="GH"/>
</dbReference>
<feature type="compositionally biased region" description="Low complexity" evidence="6">
    <location>
        <begin position="777"/>
        <end position="787"/>
    </location>
</feature>
<dbReference type="OrthoDB" id="421038at2759"/>
<dbReference type="Proteomes" id="UP000016922">
    <property type="component" value="Unassembled WGS sequence"/>
</dbReference>
<dbReference type="InterPro" id="IPR004886">
    <property type="entry name" value="Glucanosyltransferase"/>
</dbReference>
<keyword evidence="5" id="KW-0449">Lipoprotein</keyword>
<sequence>MFNLLGRAAVVALAAISTVNAIPTISIKGSKFFADGKQFFLKGVAYQGTPDDPLVDTKQCQMDADKMKTIGTNSIRVYHINPWVSHDGCMKAFADAGIYIWLDLDTFNTSIKSTDPAWTEPQFIEFARVMDVMHQYDNLGGFWIGNEVIFTNANSNASPYVRAATADMKAYMALKKYRTIPIGYSAADIAELRPALQNYLACDPDPKNNIDFFGLNSYEWCGDSSYQTSGYANLQAMAKGYSIPIFFSETGCNQPANRLFTDQAAIFGPEMVDTWSGSIVYEWVEEVNKYGLVNYGPNGKIYGAAPIPIQPDFDNLAAQWKSATPAAIAESAYTPSLKAPACPSATGGWQVNGNIPMPTLAPEMITRLASNAVAAPPSGSPASASSPSSSTNGMLKPNSSPPSASSGFFVTSHPSGKPFPSANATSRVHSNHTRPRPTAAPSSGHNLTALFPNGTVVTSAKACPTCSYRTWSYKIGSTTVPVGLPIGTGATKACPTCTYRTWSYNISSPSAHPTGIFPISSNGSLVIPTPTPVIPVISSSGVAISFPPGDVPVVPTPPVGGPPVPPVTVPTSAAGGSPPSGAVSSPSVATPGSPNAGSATTPVGGSPPPPGAVPSPSGAPPGLPNAGSTTDANGNPIPTPPIVGGPPGAVPSQTNVDGSPAPVPSMVPGSESPPDGVPVVPTVVPIFTPPGVSPTPPAGDTPASPSVISPPYALNSTTSFSNTTAPPNTDLFSTVPSASPTLNSPPVTLTTSSYVPPAATSASGATGAGVTLATTTSTSSSASASPTKPQANLGNGHGSTAGSSSLAVGLLIAVAGWLL</sequence>
<dbReference type="PANTHER" id="PTHR31468:SF8">
    <property type="entry name" value="1,3-BETA-GLUCANOSYLTRANSFERASE GAS2"/>
    <property type="match status" value="1"/>
</dbReference>
<evidence type="ECO:0000256" key="1">
    <source>
        <dbReference type="ARBA" id="ARBA00004609"/>
    </source>
</evidence>
<feature type="region of interest" description="Disordered" evidence="6">
    <location>
        <begin position="373"/>
        <end position="446"/>
    </location>
</feature>
<evidence type="ECO:0000256" key="6">
    <source>
        <dbReference type="SAM" id="MobiDB-lite"/>
    </source>
</evidence>
<evidence type="ECO:0000256" key="3">
    <source>
        <dbReference type="ARBA" id="ARBA00022729"/>
    </source>
</evidence>
<feature type="compositionally biased region" description="Polar residues" evidence="6">
    <location>
        <begin position="391"/>
        <end position="414"/>
    </location>
</feature>
<protein>
    <recommendedName>
        <fullName evidence="5">1,3-beta-glucanosyltransferase</fullName>
        <ecNumber evidence="5">2.4.1.-</ecNumber>
    </recommendedName>
</protein>
<feature type="compositionally biased region" description="Low complexity" evidence="6">
    <location>
        <begin position="373"/>
        <end position="390"/>
    </location>
</feature>
<dbReference type="PANTHER" id="PTHR31468">
    <property type="entry name" value="1,3-BETA-GLUCANOSYLTRANSFERASE GAS1"/>
    <property type="match status" value="1"/>
</dbReference>
<dbReference type="Gene3D" id="3.20.20.80">
    <property type="entry name" value="Glycosidases"/>
    <property type="match status" value="1"/>
</dbReference>
<dbReference type="EC" id="2.4.1.-" evidence="5"/>
<feature type="region of interest" description="Disordered" evidence="6">
    <location>
        <begin position="777"/>
        <end position="800"/>
    </location>
</feature>
<evidence type="ECO:0000256" key="2">
    <source>
        <dbReference type="ARBA" id="ARBA00007528"/>
    </source>
</evidence>
<dbReference type="GO" id="GO:0042124">
    <property type="term" value="F:1,3-beta-glucanosyltransferase activity"/>
    <property type="evidence" value="ECO:0007669"/>
    <property type="project" value="TreeGrafter"/>
</dbReference>
<comment type="function">
    <text evidence="5">Splits internally a 1,3-beta-glucan molecule and transfers the newly generated reducing end (the donor) to the non-reducing end of another 1,3-beta-glucan molecule (the acceptor) forming a 1,3-beta linkage, resulting in the elongation of 1,3-beta-glucan chains in the cell wall.</text>
</comment>
<accession>S3DHB8</accession>
<feature type="region of interest" description="Disordered" evidence="6">
    <location>
        <begin position="691"/>
        <end position="710"/>
    </location>
</feature>
<keyword evidence="4" id="KW-0325">Glycoprotein</keyword>
<keyword evidence="5" id="KW-0808">Transferase</keyword>
<keyword evidence="7" id="KW-0326">Glycosidase</keyword>
<organism evidence="7 8">
    <name type="scientific">Glarea lozoyensis (strain ATCC 20868 / MF5171)</name>
    <dbReference type="NCBI Taxonomy" id="1116229"/>
    <lineage>
        <taxon>Eukaryota</taxon>
        <taxon>Fungi</taxon>
        <taxon>Dikarya</taxon>
        <taxon>Ascomycota</taxon>
        <taxon>Pezizomycotina</taxon>
        <taxon>Leotiomycetes</taxon>
        <taxon>Helotiales</taxon>
        <taxon>Helotiaceae</taxon>
        <taxon>Glarea</taxon>
    </lineage>
</organism>
<keyword evidence="7" id="KW-0378">Hydrolase</keyword>
<gene>
    <name evidence="7" type="ORF">GLAREA_08717</name>
</gene>
<feature type="chain" id="PRO_5005146310" description="1,3-beta-glucanosyltransferase" evidence="5">
    <location>
        <begin position="22"/>
        <end position="819"/>
    </location>
</feature>
<dbReference type="GO" id="GO:0071970">
    <property type="term" value="P:fungal-type cell wall (1-&gt;3)-beta-D-glucan biosynthetic process"/>
    <property type="evidence" value="ECO:0007669"/>
    <property type="project" value="TreeGrafter"/>
</dbReference>
<proteinExistence type="inferred from homology"/>
<feature type="compositionally biased region" description="Low complexity" evidence="6">
    <location>
        <begin position="624"/>
        <end position="636"/>
    </location>
</feature>
<feature type="region of interest" description="Disordered" evidence="6">
    <location>
        <begin position="718"/>
        <end position="745"/>
    </location>
</feature>
<evidence type="ECO:0000256" key="5">
    <source>
        <dbReference type="RuleBase" id="RU361209"/>
    </source>
</evidence>
<dbReference type="GO" id="GO:0005886">
    <property type="term" value="C:plasma membrane"/>
    <property type="evidence" value="ECO:0007669"/>
    <property type="project" value="UniProtKB-SubCell"/>
</dbReference>
<dbReference type="eggNOG" id="ENOG502SHAA">
    <property type="taxonomic scope" value="Eukaryota"/>
</dbReference>
<dbReference type="SUPFAM" id="SSF51445">
    <property type="entry name" value="(Trans)glycosidases"/>
    <property type="match status" value="1"/>
</dbReference>
<dbReference type="GO" id="GO:0031505">
    <property type="term" value="P:fungal-type cell wall organization"/>
    <property type="evidence" value="ECO:0007669"/>
    <property type="project" value="TreeGrafter"/>
</dbReference>
<comment type="subcellular location">
    <subcellularLocation>
        <location evidence="1 5">Cell membrane</location>
        <topology evidence="1 5">Lipid-anchor</topology>
        <topology evidence="1 5">GPI-anchor</topology>
    </subcellularLocation>
</comment>
<feature type="compositionally biased region" description="Pro residues" evidence="6">
    <location>
        <begin position="605"/>
        <end position="623"/>
    </location>
</feature>
<reference evidence="7 8" key="1">
    <citation type="journal article" date="2013" name="BMC Genomics">
        <title>Genomics-driven discovery of the pneumocandin biosynthetic gene cluster in the fungus Glarea lozoyensis.</title>
        <authorList>
            <person name="Chen L."/>
            <person name="Yue Q."/>
            <person name="Zhang X."/>
            <person name="Xiang M."/>
            <person name="Wang C."/>
            <person name="Li S."/>
            <person name="Che Y."/>
            <person name="Ortiz-Lopez F.J."/>
            <person name="Bills G.F."/>
            <person name="Liu X."/>
            <person name="An Z."/>
        </authorList>
    </citation>
    <scope>NUCLEOTIDE SEQUENCE [LARGE SCALE GENOMIC DNA]</scope>
    <source>
        <strain evidence="8">ATCC 20868 / MF5171</strain>
    </source>
</reference>
<evidence type="ECO:0000313" key="8">
    <source>
        <dbReference type="Proteomes" id="UP000016922"/>
    </source>
</evidence>
<evidence type="ECO:0000256" key="4">
    <source>
        <dbReference type="ARBA" id="ARBA00023180"/>
    </source>
</evidence>